<name>A0A167RJJ0_CALVF</name>
<keyword evidence="3" id="KW-1185">Reference proteome</keyword>
<proteinExistence type="predicted"/>
<dbReference type="EMBL" id="KV417268">
    <property type="protein sequence ID" value="KZP00980.1"/>
    <property type="molecule type" value="Genomic_DNA"/>
</dbReference>
<keyword evidence="1" id="KW-0732">Signal</keyword>
<dbReference type="AlphaFoldDB" id="A0A167RJJ0"/>
<organism evidence="2 3">
    <name type="scientific">Calocera viscosa (strain TUFC12733)</name>
    <dbReference type="NCBI Taxonomy" id="1330018"/>
    <lineage>
        <taxon>Eukaryota</taxon>
        <taxon>Fungi</taxon>
        <taxon>Dikarya</taxon>
        <taxon>Basidiomycota</taxon>
        <taxon>Agaricomycotina</taxon>
        <taxon>Dacrymycetes</taxon>
        <taxon>Dacrymycetales</taxon>
        <taxon>Dacrymycetaceae</taxon>
        <taxon>Calocera</taxon>
    </lineage>
</organism>
<sequence length="159" mass="16224">MLFSAFIIIAVTASTVSGLAIKARDTCTYLCPPTDTAGEALVDGGPTEGVLACGYDLYPIGNGEEAFGTTCDYDLTTGAYYAGYGNCPSQASVTYSCPPYDSAGEALVDGGPTEGVLACGYDLYPIGNGEEAFGTTCDYDITTGAYYAGYGNCPSTAAC</sequence>
<evidence type="ECO:0000256" key="1">
    <source>
        <dbReference type="SAM" id="SignalP"/>
    </source>
</evidence>
<accession>A0A167RJJ0</accession>
<dbReference type="Proteomes" id="UP000076738">
    <property type="component" value="Unassembled WGS sequence"/>
</dbReference>
<feature type="signal peptide" evidence="1">
    <location>
        <begin position="1"/>
        <end position="18"/>
    </location>
</feature>
<gene>
    <name evidence="2" type="ORF">CALVIDRAFT_220342</name>
</gene>
<protein>
    <submittedName>
        <fullName evidence="2">Uncharacterized protein</fullName>
    </submittedName>
</protein>
<evidence type="ECO:0000313" key="2">
    <source>
        <dbReference type="EMBL" id="KZP00980.1"/>
    </source>
</evidence>
<dbReference type="OrthoDB" id="10393815at2759"/>
<feature type="chain" id="PRO_5007891960" evidence="1">
    <location>
        <begin position="19"/>
        <end position="159"/>
    </location>
</feature>
<reference evidence="2 3" key="1">
    <citation type="journal article" date="2016" name="Mol. Biol. Evol.">
        <title>Comparative Genomics of Early-Diverging Mushroom-Forming Fungi Provides Insights into the Origins of Lignocellulose Decay Capabilities.</title>
        <authorList>
            <person name="Nagy L.G."/>
            <person name="Riley R."/>
            <person name="Tritt A."/>
            <person name="Adam C."/>
            <person name="Daum C."/>
            <person name="Floudas D."/>
            <person name="Sun H."/>
            <person name="Yadav J.S."/>
            <person name="Pangilinan J."/>
            <person name="Larsson K.H."/>
            <person name="Matsuura K."/>
            <person name="Barry K."/>
            <person name="Labutti K."/>
            <person name="Kuo R."/>
            <person name="Ohm R.A."/>
            <person name="Bhattacharya S.S."/>
            <person name="Shirouzu T."/>
            <person name="Yoshinaga Y."/>
            <person name="Martin F.M."/>
            <person name="Grigoriev I.V."/>
            <person name="Hibbett D.S."/>
        </authorList>
    </citation>
    <scope>NUCLEOTIDE SEQUENCE [LARGE SCALE GENOMIC DNA]</scope>
    <source>
        <strain evidence="2 3">TUFC12733</strain>
    </source>
</reference>
<evidence type="ECO:0000313" key="3">
    <source>
        <dbReference type="Proteomes" id="UP000076738"/>
    </source>
</evidence>